<feature type="transmembrane region" description="Helical" evidence="7">
    <location>
        <begin position="329"/>
        <end position="350"/>
    </location>
</feature>
<name>A0ABW2CKW6_9ACTN</name>
<evidence type="ECO:0000256" key="1">
    <source>
        <dbReference type="ARBA" id="ARBA00004651"/>
    </source>
</evidence>
<evidence type="ECO:0000256" key="7">
    <source>
        <dbReference type="SAM" id="Phobius"/>
    </source>
</evidence>
<dbReference type="EMBL" id="JBHSXS010000012">
    <property type="protein sequence ID" value="MFC6882232.1"/>
    <property type="molecule type" value="Genomic_DNA"/>
</dbReference>
<comment type="similarity">
    <text evidence="6">Belongs to the ABC-4 integral membrane protein family.</text>
</comment>
<evidence type="ECO:0000256" key="3">
    <source>
        <dbReference type="ARBA" id="ARBA00022692"/>
    </source>
</evidence>
<accession>A0ABW2CKW6</accession>
<dbReference type="InterPro" id="IPR050250">
    <property type="entry name" value="Macrolide_Exporter_MacB"/>
</dbReference>
<proteinExistence type="inferred from homology"/>
<keyword evidence="5 7" id="KW-0472">Membrane</keyword>
<keyword evidence="11" id="KW-1185">Reference proteome</keyword>
<dbReference type="Pfam" id="PF12704">
    <property type="entry name" value="MacB_PCD"/>
    <property type="match status" value="1"/>
</dbReference>
<organism evidence="10 11">
    <name type="scientific">Actinomadura yumaensis</name>
    <dbReference type="NCBI Taxonomy" id="111807"/>
    <lineage>
        <taxon>Bacteria</taxon>
        <taxon>Bacillati</taxon>
        <taxon>Actinomycetota</taxon>
        <taxon>Actinomycetes</taxon>
        <taxon>Streptosporangiales</taxon>
        <taxon>Thermomonosporaceae</taxon>
        <taxon>Actinomadura</taxon>
    </lineage>
</organism>
<feature type="transmembrane region" description="Helical" evidence="7">
    <location>
        <begin position="362"/>
        <end position="382"/>
    </location>
</feature>
<feature type="transmembrane region" description="Helical" evidence="7">
    <location>
        <begin position="31"/>
        <end position="53"/>
    </location>
</feature>
<reference evidence="11" key="1">
    <citation type="journal article" date="2019" name="Int. J. Syst. Evol. Microbiol.">
        <title>The Global Catalogue of Microorganisms (GCM) 10K type strain sequencing project: providing services to taxonomists for standard genome sequencing and annotation.</title>
        <authorList>
            <consortium name="The Broad Institute Genomics Platform"/>
            <consortium name="The Broad Institute Genome Sequencing Center for Infectious Disease"/>
            <person name="Wu L."/>
            <person name="Ma J."/>
        </authorList>
    </citation>
    <scope>NUCLEOTIDE SEQUENCE [LARGE SCALE GENOMIC DNA]</scope>
    <source>
        <strain evidence="11">JCM 3369</strain>
    </source>
</reference>
<dbReference type="Pfam" id="PF02687">
    <property type="entry name" value="FtsX"/>
    <property type="match status" value="1"/>
</dbReference>
<evidence type="ECO:0000313" key="10">
    <source>
        <dbReference type="EMBL" id="MFC6882232.1"/>
    </source>
</evidence>
<dbReference type="PANTHER" id="PTHR30572:SF4">
    <property type="entry name" value="ABC TRANSPORTER PERMEASE YTRF"/>
    <property type="match status" value="1"/>
</dbReference>
<feature type="domain" description="ABC3 transporter permease C-terminal" evidence="8">
    <location>
        <begin position="280"/>
        <end position="392"/>
    </location>
</feature>
<comment type="caution">
    <text evidence="10">The sequence shown here is derived from an EMBL/GenBank/DDBJ whole genome shotgun (WGS) entry which is preliminary data.</text>
</comment>
<protein>
    <submittedName>
        <fullName evidence="10">ABC transporter permease</fullName>
    </submittedName>
</protein>
<dbReference type="InterPro" id="IPR025857">
    <property type="entry name" value="MacB_PCD"/>
</dbReference>
<keyword evidence="3 7" id="KW-0812">Transmembrane</keyword>
<dbReference type="InterPro" id="IPR003838">
    <property type="entry name" value="ABC3_permease_C"/>
</dbReference>
<evidence type="ECO:0000256" key="4">
    <source>
        <dbReference type="ARBA" id="ARBA00022989"/>
    </source>
</evidence>
<evidence type="ECO:0000256" key="2">
    <source>
        <dbReference type="ARBA" id="ARBA00022475"/>
    </source>
</evidence>
<feature type="domain" description="MacB-like periplasmic core" evidence="9">
    <location>
        <begin position="32"/>
        <end position="234"/>
    </location>
</feature>
<evidence type="ECO:0000256" key="5">
    <source>
        <dbReference type="ARBA" id="ARBA00023136"/>
    </source>
</evidence>
<sequence length="399" mass="41189">MRAARPRPARLSAADVLRTGAAGLRTRPARVVLSALGIAIGIATMISVVGISASGKADVQRRLDRLGTDLLVASPGVSLLTGEKAAFTPGAEKTARRIEGVEHSAATGTLTGTVRRSDKIPEEDTGGITAQAATETLLATLRGELRRGTWLNAGNGRFPSVVLGSVAARRLGVDEIGRQVFIADRYFTVIGILAPLPLAPEIERSALTGWDAAREYLRFDGRPTSVYARSADGAVSRVRGLLPRTIDPRNPQDVKVTDPSAALQAKAAATGAFTDLLLGLGAVALLVGGVGVANTMVVSVLERRHEIGLRRSLGATRGHVRLQFVTESLLLSVLGGAAGMVLGSLATAAYAASAGLPPVVPVWSISAGFAATLAIGTLAGLYPAVRAARLSPTTALQTP</sequence>
<dbReference type="RefSeq" id="WP_160822682.1">
    <property type="nucleotide sequence ID" value="NZ_JBHSXS010000012.1"/>
</dbReference>
<gene>
    <name evidence="10" type="ORF">ACFQKB_20935</name>
</gene>
<evidence type="ECO:0000259" key="9">
    <source>
        <dbReference type="Pfam" id="PF12704"/>
    </source>
</evidence>
<evidence type="ECO:0000256" key="6">
    <source>
        <dbReference type="ARBA" id="ARBA00038076"/>
    </source>
</evidence>
<evidence type="ECO:0000313" key="11">
    <source>
        <dbReference type="Proteomes" id="UP001596380"/>
    </source>
</evidence>
<feature type="transmembrane region" description="Helical" evidence="7">
    <location>
        <begin position="276"/>
        <end position="301"/>
    </location>
</feature>
<evidence type="ECO:0000259" key="8">
    <source>
        <dbReference type="Pfam" id="PF02687"/>
    </source>
</evidence>
<keyword evidence="2" id="KW-1003">Cell membrane</keyword>
<dbReference type="PANTHER" id="PTHR30572">
    <property type="entry name" value="MEMBRANE COMPONENT OF TRANSPORTER-RELATED"/>
    <property type="match status" value="1"/>
</dbReference>
<comment type="subcellular location">
    <subcellularLocation>
        <location evidence="1">Cell membrane</location>
        <topology evidence="1">Multi-pass membrane protein</topology>
    </subcellularLocation>
</comment>
<keyword evidence="4 7" id="KW-1133">Transmembrane helix</keyword>
<dbReference type="Proteomes" id="UP001596380">
    <property type="component" value="Unassembled WGS sequence"/>
</dbReference>